<accession>A0A451BCH2</accession>
<keyword evidence="3 6" id="KW-0812">Transmembrane</keyword>
<dbReference type="Gene3D" id="1.20.120.1630">
    <property type="match status" value="1"/>
</dbReference>
<evidence type="ECO:0000313" key="9">
    <source>
        <dbReference type="EMBL" id="VFK75981.1"/>
    </source>
</evidence>
<evidence type="ECO:0000313" key="7">
    <source>
        <dbReference type="EMBL" id="VFK28238.1"/>
    </source>
</evidence>
<organism evidence="9">
    <name type="scientific">Candidatus Kentrum sp. MB</name>
    <dbReference type="NCBI Taxonomy" id="2138164"/>
    <lineage>
        <taxon>Bacteria</taxon>
        <taxon>Pseudomonadati</taxon>
        <taxon>Pseudomonadota</taxon>
        <taxon>Gammaproteobacteria</taxon>
        <taxon>Candidatus Kentrum</taxon>
    </lineage>
</organism>
<evidence type="ECO:0000256" key="6">
    <source>
        <dbReference type="SAM" id="Phobius"/>
    </source>
</evidence>
<keyword evidence="9" id="KW-0808">Transferase</keyword>
<dbReference type="EMBL" id="CAADFO010000035">
    <property type="protein sequence ID" value="VFK28238.1"/>
    <property type="molecule type" value="Genomic_DNA"/>
</dbReference>
<keyword evidence="9" id="KW-0489">Methyltransferase</keyword>
<comment type="subcellular location">
    <subcellularLocation>
        <location evidence="1">Membrane</location>
        <topology evidence="1">Multi-pass membrane protein</topology>
    </subcellularLocation>
</comment>
<dbReference type="GO" id="GO:0008168">
    <property type="term" value="F:methyltransferase activity"/>
    <property type="evidence" value="ECO:0007669"/>
    <property type="project" value="UniProtKB-KW"/>
</dbReference>
<keyword evidence="4 6" id="KW-1133">Transmembrane helix</keyword>
<feature type="transmembrane region" description="Helical" evidence="6">
    <location>
        <begin position="82"/>
        <end position="101"/>
    </location>
</feature>
<dbReference type="EMBL" id="CAADFQ010000034">
    <property type="protein sequence ID" value="VFK32563.1"/>
    <property type="molecule type" value="Genomic_DNA"/>
</dbReference>
<protein>
    <submittedName>
        <fullName evidence="9">Protein-S-isoprenylcysteine O-methyltransferase Ste14</fullName>
    </submittedName>
</protein>
<reference evidence="9" key="1">
    <citation type="submission" date="2019-02" db="EMBL/GenBank/DDBJ databases">
        <authorList>
            <person name="Gruber-Vodicka R. H."/>
            <person name="Seah K. B. B."/>
        </authorList>
    </citation>
    <scope>NUCLEOTIDE SEQUENCE</scope>
    <source>
        <strain evidence="7">BECK_BZ197</strain>
        <strain evidence="9">BECK_BZ198</strain>
        <strain evidence="8">BECK_BZ199</strain>
    </source>
</reference>
<feature type="transmembrane region" description="Helical" evidence="6">
    <location>
        <begin position="113"/>
        <end position="132"/>
    </location>
</feature>
<dbReference type="InterPro" id="IPR033580">
    <property type="entry name" value="Nurim-like"/>
</dbReference>
<feature type="transmembrane region" description="Helical" evidence="6">
    <location>
        <begin position="40"/>
        <end position="62"/>
    </location>
</feature>
<evidence type="ECO:0000256" key="5">
    <source>
        <dbReference type="ARBA" id="ARBA00023136"/>
    </source>
</evidence>
<proteinExistence type="inferred from homology"/>
<comment type="similarity">
    <text evidence="2">Belongs to the nurim family.</text>
</comment>
<name>A0A451BCH2_9GAMM</name>
<dbReference type="AlphaFoldDB" id="A0A451BCH2"/>
<evidence type="ECO:0000256" key="2">
    <source>
        <dbReference type="ARBA" id="ARBA00010631"/>
    </source>
</evidence>
<gene>
    <name evidence="7" type="ORF">BECKMB1821G_GA0114241_10351</name>
    <name evidence="9" type="ORF">BECKMB1821H_GA0114242_103734</name>
    <name evidence="8" type="ORF">BECKMB1821I_GA0114274_103434</name>
</gene>
<dbReference type="EMBL" id="CAADGH010000037">
    <property type="protein sequence ID" value="VFK75981.1"/>
    <property type="molecule type" value="Genomic_DNA"/>
</dbReference>
<evidence type="ECO:0000256" key="1">
    <source>
        <dbReference type="ARBA" id="ARBA00004141"/>
    </source>
</evidence>
<evidence type="ECO:0000256" key="3">
    <source>
        <dbReference type="ARBA" id="ARBA00022692"/>
    </source>
</evidence>
<keyword evidence="5 6" id="KW-0472">Membrane</keyword>
<dbReference type="PANTHER" id="PTHR31040:SF1">
    <property type="entry name" value="NURIM"/>
    <property type="match status" value="1"/>
</dbReference>
<dbReference type="GO" id="GO:0032259">
    <property type="term" value="P:methylation"/>
    <property type="evidence" value="ECO:0007669"/>
    <property type="project" value="UniProtKB-KW"/>
</dbReference>
<dbReference type="PANTHER" id="PTHR31040">
    <property type="entry name" value="NURIM"/>
    <property type="match status" value="1"/>
</dbReference>
<feature type="transmembrane region" description="Helical" evidence="6">
    <location>
        <begin position="12"/>
        <end position="34"/>
    </location>
</feature>
<dbReference type="GO" id="GO:0016020">
    <property type="term" value="C:membrane"/>
    <property type="evidence" value="ECO:0007669"/>
    <property type="project" value="UniProtKB-SubCell"/>
</dbReference>
<evidence type="ECO:0000256" key="4">
    <source>
        <dbReference type="ARBA" id="ARBA00022989"/>
    </source>
</evidence>
<sequence>MPSATIPFSIYLFAGLSLTVGFGSLIVFAFFLYLGSFPWVVLPLGVTEGLLFDVALCFAFFLQHTGMTRIRAKSKQFLGRNFKAIFSIVSGVFLVAFMVLWQKSSLSLVSADGFWGGLLRVIFFIGVAGQLWTTFSLTSIDPFGVQDLLARPGSKANSEAPSLVVKNAYAWVRHPAYFTMLLLIWGYPDLTADRLLLNVLFTVWIVMGTLYEERELAALFGEEYLTYQREVPMLIPYRLPKRNRR</sequence>
<evidence type="ECO:0000313" key="8">
    <source>
        <dbReference type="EMBL" id="VFK32563.1"/>
    </source>
</evidence>